<keyword evidence="2" id="KW-0472">Membrane</keyword>
<dbReference type="AlphaFoldDB" id="A0A9Q8UQA2"/>
<dbReference type="RefSeq" id="XP_047762989.1">
    <property type="nucleotide sequence ID" value="XM_047906770.1"/>
</dbReference>
<gene>
    <name evidence="3" type="ORF">CLAFUR5_07622</name>
</gene>
<feature type="region of interest" description="Disordered" evidence="1">
    <location>
        <begin position="214"/>
        <end position="258"/>
    </location>
</feature>
<feature type="transmembrane region" description="Helical" evidence="2">
    <location>
        <begin position="35"/>
        <end position="52"/>
    </location>
</feature>
<organism evidence="3 4">
    <name type="scientific">Passalora fulva</name>
    <name type="common">Tomato leaf mold</name>
    <name type="synonym">Cladosporium fulvum</name>
    <dbReference type="NCBI Taxonomy" id="5499"/>
    <lineage>
        <taxon>Eukaryota</taxon>
        <taxon>Fungi</taxon>
        <taxon>Dikarya</taxon>
        <taxon>Ascomycota</taxon>
        <taxon>Pezizomycotina</taxon>
        <taxon>Dothideomycetes</taxon>
        <taxon>Dothideomycetidae</taxon>
        <taxon>Mycosphaerellales</taxon>
        <taxon>Mycosphaerellaceae</taxon>
        <taxon>Fulvia</taxon>
    </lineage>
</organism>
<keyword evidence="2" id="KW-1133">Transmembrane helix</keyword>
<feature type="transmembrane region" description="Helical" evidence="2">
    <location>
        <begin position="12"/>
        <end position="29"/>
    </location>
</feature>
<feature type="compositionally biased region" description="Basic and acidic residues" evidence="1">
    <location>
        <begin position="239"/>
        <end position="258"/>
    </location>
</feature>
<proteinExistence type="predicted"/>
<reference evidence="3" key="1">
    <citation type="submission" date="2021-12" db="EMBL/GenBank/DDBJ databases">
        <authorList>
            <person name="Zaccaron A."/>
            <person name="Stergiopoulos I."/>
        </authorList>
    </citation>
    <scope>NUCLEOTIDE SEQUENCE</scope>
    <source>
        <strain evidence="3">Race5_Kim</strain>
    </source>
</reference>
<evidence type="ECO:0000313" key="3">
    <source>
        <dbReference type="EMBL" id="UJO18623.1"/>
    </source>
</evidence>
<name>A0A9Q8UQA2_PASFU</name>
<dbReference type="Proteomes" id="UP000756132">
    <property type="component" value="Chromosome 6"/>
</dbReference>
<accession>A0A9Q8UQA2</accession>
<feature type="compositionally biased region" description="Basic residues" evidence="1">
    <location>
        <begin position="229"/>
        <end position="238"/>
    </location>
</feature>
<feature type="transmembrane region" description="Helical" evidence="2">
    <location>
        <begin position="87"/>
        <end position="108"/>
    </location>
</feature>
<keyword evidence="2" id="KW-0812">Transmembrane</keyword>
<dbReference type="GeneID" id="71987500"/>
<evidence type="ECO:0000256" key="2">
    <source>
        <dbReference type="SAM" id="Phobius"/>
    </source>
</evidence>
<reference evidence="3" key="2">
    <citation type="journal article" date="2022" name="Microb. Genom.">
        <title>A chromosome-scale genome assembly of the tomato pathogen Cladosporium fulvum reveals a compartmentalized genome architecture and the presence of a dispensable chromosome.</title>
        <authorList>
            <person name="Zaccaron A.Z."/>
            <person name="Chen L.H."/>
            <person name="Samaras A."/>
            <person name="Stergiopoulos I."/>
        </authorList>
    </citation>
    <scope>NUCLEOTIDE SEQUENCE</scope>
    <source>
        <strain evidence="3">Race5_Kim</strain>
    </source>
</reference>
<evidence type="ECO:0000256" key="1">
    <source>
        <dbReference type="SAM" id="MobiDB-lite"/>
    </source>
</evidence>
<feature type="transmembrane region" description="Helical" evidence="2">
    <location>
        <begin position="120"/>
        <end position="141"/>
    </location>
</feature>
<dbReference type="KEGG" id="ffu:CLAFUR5_07622"/>
<evidence type="ECO:0000313" key="4">
    <source>
        <dbReference type="Proteomes" id="UP000756132"/>
    </source>
</evidence>
<dbReference type="EMBL" id="CP090168">
    <property type="protein sequence ID" value="UJO18623.1"/>
    <property type="molecule type" value="Genomic_DNA"/>
</dbReference>
<keyword evidence="4" id="KW-1185">Reference proteome</keyword>
<protein>
    <submittedName>
        <fullName evidence="3">Uncharacterized protein</fullName>
    </submittedName>
</protein>
<sequence length="258" mass="29277">MKLKSLLESDAVPWTSTLLTVLLYAIFMHGIRDGVLVLVAWYTMFAFYFAVIRAHNAILEPLNLNIPMWDPVGRDGFRTFFREQKGLVYNAAMKTADGCLGIILFLKLAFWCGGHGPEVSWRACVILSSTITVLSILFQAAQPVLYSLQMYHRYWTDYWKTVDEQEAAARGEGVPSGNRDGPKKLETVLGLGHMRLTPVHELPAHLPMAHWRGLDRPAHKSPAANNQTKTKKCARKKARPEGCERREKMAPTWDLLRR</sequence>